<comment type="caution">
    <text evidence="3">The sequence shown here is derived from an EMBL/GenBank/DDBJ whole genome shotgun (WGS) entry which is preliminary data.</text>
</comment>
<dbReference type="GO" id="GO:0003824">
    <property type="term" value="F:catalytic activity"/>
    <property type="evidence" value="ECO:0007669"/>
    <property type="project" value="InterPro"/>
</dbReference>
<dbReference type="Proteomes" id="UP000431901">
    <property type="component" value="Unassembled WGS sequence"/>
</dbReference>
<dbReference type="InterPro" id="IPR005135">
    <property type="entry name" value="Endo/exonuclease/phosphatase"/>
</dbReference>
<dbReference type="InterPro" id="IPR036691">
    <property type="entry name" value="Endo/exonu/phosph_ase_sf"/>
</dbReference>
<protein>
    <recommendedName>
        <fullName evidence="2">Endonuclease/exonuclease/phosphatase domain-containing protein</fullName>
    </recommendedName>
</protein>
<name>A0A6I4WF92_9ACTN</name>
<feature type="region of interest" description="Disordered" evidence="1">
    <location>
        <begin position="157"/>
        <end position="180"/>
    </location>
</feature>
<dbReference type="RefSeq" id="WP_161103669.1">
    <property type="nucleotide sequence ID" value="NZ_JBHLYI010000006.1"/>
</dbReference>
<dbReference type="SUPFAM" id="SSF56219">
    <property type="entry name" value="DNase I-like"/>
    <property type="match status" value="1"/>
</dbReference>
<dbReference type="OrthoDB" id="3452444at2"/>
<evidence type="ECO:0000259" key="2">
    <source>
        <dbReference type="Pfam" id="PF03372"/>
    </source>
</evidence>
<evidence type="ECO:0000256" key="1">
    <source>
        <dbReference type="SAM" id="MobiDB-lite"/>
    </source>
</evidence>
<dbReference type="InterPro" id="IPR051916">
    <property type="entry name" value="GPI-anchor_lipid_remodeler"/>
</dbReference>
<dbReference type="GO" id="GO:0016020">
    <property type="term" value="C:membrane"/>
    <property type="evidence" value="ECO:0007669"/>
    <property type="project" value="GOC"/>
</dbReference>
<dbReference type="Gene3D" id="3.60.10.10">
    <property type="entry name" value="Endonuclease/exonuclease/phosphatase"/>
    <property type="match status" value="1"/>
</dbReference>
<evidence type="ECO:0000313" key="3">
    <source>
        <dbReference type="EMBL" id="MXQ65594.1"/>
    </source>
</evidence>
<proteinExistence type="predicted"/>
<evidence type="ECO:0000313" key="4">
    <source>
        <dbReference type="Proteomes" id="UP000431901"/>
    </source>
</evidence>
<organism evidence="3 4">
    <name type="scientific">Actinomadura rayongensis</name>
    <dbReference type="NCBI Taxonomy" id="1429076"/>
    <lineage>
        <taxon>Bacteria</taxon>
        <taxon>Bacillati</taxon>
        <taxon>Actinomycetota</taxon>
        <taxon>Actinomycetes</taxon>
        <taxon>Streptosporangiales</taxon>
        <taxon>Thermomonosporaceae</taxon>
        <taxon>Actinomadura</taxon>
    </lineage>
</organism>
<accession>A0A6I4WF92</accession>
<dbReference type="GO" id="GO:0006506">
    <property type="term" value="P:GPI anchor biosynthetic process"/>
    <property type="evidence" value="ECO:0007669"/>
    <property type="project" value="TreeGrafter"/>
</dbReference>
<dbReference type="Pfam" id="PF03372">
    <property type="entry name" value="Exo_endo_phos"/>
    <property type="match status" value="1"/>
</dbReference>
<reference evidence="3 4" key="1">
    <citation type="submission" date="2019-12" db="EMBL/GenBank/DDBJ databases">
        <title>Nocardia macrotermitis sp. nov. and Nocardia aurantia sp. nov., isolated from the gut of the fungus growing-termite Macrotermes natalensis.</title>
        <authorList>
            <person name="Christine B."/>
            <person name="Rene B."/>
        </authorList>
    </citation>
    <scope>NUCLEOTIDE SEQUENCE [LARGE SCALE GENOMIC DNA]</scope>
    <source>
        <strain evidence="3 4">DSM 102126</strain>
    </source>
</reference>
<dbReference type="EMBL" id="WUTW01000002">
    <property type="protein sequence ID" value="MXQ65594.1"/>
    <property type="molecule type" value="Genomic_DNA"/>
</dbReference>
<keyword evidence="4" id="KW-1185">Reference proteome</keyword>
<sequence>MTSLRIGTWNLLEGGLDGTDASRLERQIDLLAELDLDLLGLQEATWRHRGAEMLHHVAHRLGMTARVLTPSNHHACALATFVRERPGVRVVGEAHDTSGSWWHALAHVEVDVDGIGTFDFLNTHLAPSSEDQRAREGQQLGLYKNCRAILLGDMNAVPATDPLPSPDDTDDGRAHGKRDRRAAQAIARAGFVDVGASVGDTTPTVGHIEPGKLAYRCDRIMHNNLPVEHVTHEVISCVDNATGSGHDYLSDHSPVVATLQFGAAAEKAA</sequence>
<dbReference type="AlphaFoldDB" id="A0A6I4WF92"/>
<dbReference type="PANTHER" id="PTHR14859">
    <property type="entry name" value="CALCOFLUOR WHITE HYPERSENSITIVE PROTEIN PRECURSOR"/>
    <property type="match status" value="1"/>
</dbReference>
<feature type="domain" description="Endonuclease/exonuclease/phosphatase" evidence="2">
    <location>
        <begin position="7"/>
        <end position="252"/>
    </location>
</feature>
<gene>
    <name evidence="3" type="ORF">GQ466_16315</name>
</gene>
<dbReference type="PANTHER" id="PTHR14859:SF1">
    <property type="entry name" value="PGAP2-INTERACTING PROTEIN"/>
    <property type="match status" value="1"/>
</dbReference>